<evidence type="ECO:0000313" key="3">
    <source>
        <dbReference type="EMBL" id="PWW11625.1"/>
    </source>
</evidence>
<dbReference type="InterPro" id="IPR041690">
    <property type="entry name" value="Cadherin_5"/>
</dbReference>
<accession>A0A317Q6H2</accession>
<dbReference type="EMBL" id="QGTS01000002">
    <property type="protein sequence ID" value="PWW11625.1"/>
    <property type="molecule type" value="Genomic_DNA"/>
</dbReference>
<dbReference type="GO" id="GO:0016020">
    <property type="term" value="C:membrane"/>
    <property type="evidence" value="ECO:0007669"/>
    <property type="project" value="InterPro"/>
</dbReference>
<evidence type="ECO:0000259" key="2">
    <source>
        <dbReference type="SMART" id="SM00736"/>
    </source>
</evidence>
<feature type="domain" description="Dystroglycan-type cadherin-like" evidence="2">
    <location>
        <begin position="605"/>
        <end position="697"/>
    </location>
</feature>
<dbReference type="Pfam" id="PF17892">
    <property type="entry name" value="Cadherin_5"/>
    <property type="match status" value="10"/>
</dbReference>
<gene>
    <name evidence="3" type="ORF">DES37_102233</name>
</gene>
<dbReference type="InterPro" id="IPR006644">
    <property type="entry name" value="Cadg"/>
</dbReference>
<name>A0A317Q6H2_9ENTR</name>
<dbReference type="Gene3D" id="2.60.40.2810">
    <property type="match status" value="8"/>
</dbReference>
<feature type="domain" description="Dystroglycan-type cadherin-like" evidence="2">
    <location>
        <begin position="512"/>
        <end position="604"/>
    </location>
</feature>
<proteinExistence type="predicted"/>
<dbReference type="NCBIfam" id="NF012211">
    <property type="entry name" value="tand_rpt_95"/>
    <property type="match status" value="12"/>
</dbReference>
<evidence type="ECO:0000313" key="4">
    <source>
        <dbReference type="Proteomes" id="UP000246744"/>
    </source>
</evidence>
<dbReference type="RefSeq" id="WP_170123722.1">
    <property type="nucleotide sequence ID" value="NZ_QGTS01000002.1"/>
</dbReference>
<keyword evidence="4" id="KW-1185">Reference proteome</keyword>
<feature type="domain" description="Dystroglycan-type cadherin-like" evidence="2">
    <location>
        <begin position="46"/>
        <end position="139"/>
    </location>
</feature>
<organism evidence="3 4">
    <name type="scientific">Mangrovibacter plantisponsor</name>
    <dbReference type="NCBI Taxonomy" id="451513"/>
    <lineage>
        <taxon>Bacteria</taxon>
        <taxon>Pseudomonadati</taxon>
        <taxon>Pseudomonadota</taxon>
        <taxon>Gammaproteobacteria</taxon>
        <taxon>Enterobacterales</taxon>
        <taxon>Enterobacteriaceae</taxon>
        <taxon>Mangrovibacter</taxon>
    </lineage>
</organism>
<sequence>GDGTVTYTPASNYNGSDTITYTLSDGNGGTVTGTVAITVTAVNDAPLAGSVTPQTTAEDTPVTVNVLAPATDPDGDTLAVSTASAGHGTVTINGDGTVTYTPAANYNGSDTITYTLSDGNGGTVTSTVAITVTAVNDAPLAGTVAPQTTAEDTPVTVNVLAPATDPDGDTLAVSTASAGHGTVVINGDGTVTYTPTANYNGSDTITYTLSDGNGGTVTSTVAITVTAVNDAPLAGTVAPQTTAEDTPVTVNVLAPATDPDGDSLAVSTASAGHGTVVINGDGTVTYTPAANYNGSDTITYTLSDGNGGTVTSTIAITVTAVNDAPLAGTVAPQTTAEDTPVTVNVLAPATDPDGDTLAVSTASAGHGTVVINGDGTVTYTPAANYNGSDVITYTISDGNGGTVTGTVAITVTAVNDAPLAGTVAPQTTAEDTPVTVNVLAPATDPDGDTLAVSTASADHGTVTINGDGTVTYTPAANYNGSDTITYTLSDGKGGTVTSTVAITVTAVNDAPLAGTIAPQTTAEDTPVTVNVLAGATDPDGDSLAVSTASASHGTVTINGDGTITYTPAANYNGSDTITYTLSDGNGGTVTSTIAITVTAVNDAPQAGTVAPQTTAEDTPLTINVLAAASDPDGDTLSVTAATAAHGSVVINPDGTLTYTPNANYHGNDTLTWIVNDGHGGLVTGTAAIVVTAVNDAPVAGSGQATTSEGQPVILDLLSYGSDVDGDTLALASVAVSHGSVVLNPDGTITYTPDAGFSGTDTVTWTVSDGQGSTSTGTLALVVTPINHPPVPGNGAAVTQEDTPLTVDVLAGSSDPDGDALVVVAASAAHGVVTINPDGTITYTPNADYNGNDTVTWILADGQGGSATGSLTITVTSVNDNPVTGNLSGTTAEDTPVTVNVLGAASDVDGDPLSVTTASAGHGTVTINPDGSLTYRPAPNFNGTDTLTWMVSDGKGGFASGSMAMVVTPVNDLPQTQPDNASTQQNTPVTVNVLTNDQDPDGDRVTLASATAGNGTVLLNANGSLTYTPNAGFSGTDTVTYQVNDGNGGLATGVLTVRVAPLPVSPIGPDTTPPGNGNTDNGNNNTSNPATTTFFVPGDNGFRVPEQSASPPDFSLTVRQYDPVLLDAVNAIKGLSGNAQLFGGAPGSQAVAGVQSLGLFSGLDTNSNEVIRQMVSRFDVPEIFSPQPLGGNNALAGLGNPETNDLFASALPEPTASDQVQAIVSREQLALRELIRALS</sequence>
<reference evidence="3 4" key="1">
    <citation type="submission" date="2018-05" db="EMBL/GenBank/DDBJ databases">
        <title>Genomic Encyclopedia of Type Strains, Phase IV (KMG-IV): sequencing the most valuable type-strain genomes for metagenomic binning, comparative biology and taxonomic classification.</title>
        <authorList>
            <person name="Goeker M."/>
        </authorList>
    </citation>
    <scope>NUCLEOTIDE SEQUENCE [LARGE SCALE GENOMIC DNA]</scope>
    <source>
        <strain evidence="3 4">DSM 19579</strain>
    </source>
</reference>
<dbReference type="Pfam" id="PF17963">
    <property type="entry name" value="Big_9"/>
    <property type="match status" value="2"/>
</dbReference>
<dbReference type="AlphaFoldDB" id="A0A317Q6H2"/>
<dbReference type="PANTHER" id="PTHR34720:SF9">
    <property type="entry name" value="BLR4714 PROTEIN"/>
    <property type="match status" value="1"/>
</dbReference>
<protein>
    <submittedName>
        <fullName evidence="3">VCBS repeat-containing protein</fullName>
    </submittedName>
</protein>
<feature type="domain" description="Dystroglycan-type cadherin-like" evidence="2">
    <location>
        <begin position="326"/>
        <end position="418"/>
    </location>
</feature>
<evidence type="ECO:0000256" key="1">
    <source>
        <dbReference type="SAM" id="MobiDB-lite"/>
    </source>
</evidence>
<feature type="domain" description="Dystroglycan-type cadherin-like" evidence="2">
    <location>
        <begin position="419"/>
        <end position="511"/>
    </location>
</feature>
<dbReference type="PANTHER" id="PTHR34720">
    <property type="entry name" value="MICROCYSTIN DEPENDENT PROTEIN"/>
    <property type="match status" value="1"/>
</dbReference>
<dbReference type="Gene3D" id="2.60.40.3440">
    <property type="match status" value="4"/>
</dbReference>
<feature type="domain" description="Dystroglycan-type cadherin-like" evidence="2">
    <location>
        <begin position="140"/>
        <end position="232"/>
    </location>
</feature>
<comment type="caution">
    <text evidence="3">The sequence shown here is derived from an EMBL/GenBank/DDBJ whole genome shotgun (WGS) entry which is preliminary data.</text>
</comment>
<dbReference type="Proteomes" id="UP000246744">
    <property type="component" value="Unassembled WGS sequence"/>
</dbReference>
<feature type="non-terminal residue" evidence="3">
    <location>
        <position position="1"/>
    </location>
</feature>
<feature type="region of interest" description="Disordered" evidence="1">
    <location>
        <begin position="1063"/>
        <end position="1088"/>
    </location>
</feature>
<dbReference type="SMART" id="SM00736">
    <property type="entry name" value="CADG"/>
    <property type="match status" value="6"/>
</dbReference>
<feature type="compositionally biased region" description="Low complexity" evidence="1">
    <location>
        <begin position="1067"/>
        <end position="1088"/>
    </location>
</feature>